<dbReference type="AlphaFoldDB" id="A0A3P6C5D7"/>
<organism evidence="3">
    <name type="scientific">Brassica campestris</name>
    <name type="common">Field mustard</name>
    <dbReference type="NCBI Taxonomy" id="3711"/>
    <lineage>
        <taxon>Eukaryota</taxon>
        <taxon>Viridiplantae</taxon>
        <taxon>Streptophyta</taxon>
        <taxon>Embryophyta</taxon>
        <taxon>Tracheophyta</taxon>
        <taxon>Spermatophyta</taxon>
        <taxon>Magnoliopsida</taxon>
        <taxon>eudicotyledons</taxon>
        <taxon>Gunneridae</taxon>
        <taxon>Pentapetalae</taxon>
        <taxon>rosids</taxon>
        <taxon>malvids</taxon>
        <taxon>Brassicales</taxon>
        <taxon>Brassicaceae</taxon>
        <taxon>Brassiceae</taxon>
        <taxon>Brassica</taxon>
    </lineage>
</organism>
<sequence length="99" mass="11843">MKSTNISNVDKDITMEDFLEPEDEEQLENWDHDLEMKLDDDLETSPKANIDRHPSDIYQTPHDDINRHPWLDEPPEYMIETEPIVERMYESKTSHIYVP</sequence>
<dbReference type="EMBL" id="LS974624">
    <property type="protein sequence ID" value="CAG7896981.1"/>
    <property type="molecule type" value="Genomic_DNA"/>
</dbReference>
<accession>A0A3P6C5D7</accession>
<feature type="compositionally biased region" description="Basic and acidic residues" evidence="1">
    <location>
        <begin position="49"/>
        <end position="71"/>
    </location>
</feature>
<reference evidence="3" key="1">
    <citation type="submission" date="2018-11" db="EMBL/GenBank/DDBJ databases">
        <authorList>
            <consortium name="Genoscope - CEA"/>
            <person name="William W."/>
        </authorList>
    </citation>
    <scope>NUCLEOTIDE SEQUENCE</scope>
</reference>
<dbReference type="Gramene" id="A08p06470.2_BraZ1">
    <property type="protein sequence ID" value="A08p06470.2_BraZ1.CDS"/>
    <property type="gene ID" value="A08g06470.2_BraZ1"/>
</dbReference>
<dbReference type="Proteomes" id="UP000694005">
    <property type="component" value="Chromosome A08"/>
</dbReference>
<gene>
    <name evidence="3" type="ORF">BRAA08T32616Z</name>
    <name evidence="2" type="ORF">BRAPAZ1V2_A08P06470.2</name>
</gene>
<evidence type="ECO:0000313" key="2">
    <source>
        <dbReference type="EMBL" id="CAG7896981.1"/>
    </source>
</evidence>
<proteinExistence type="predicted"/>
<evidence type="ECO:0000313" key="3">
    <source>
        <dbReference type="EMBL" id="VDD03139.1"/>
    </source>
</evidence>
<dbReference type="EMBL" id="LR031575">
    <property type="protein sequence ID" value="VDD03139.1"/>
    <property type="molecule type" value="Genomic_DNA"/>
</dbReference>
<feature type="region of interest" description="Disordered" evidence="1">
    <location>
        <begin position="44"/>
        <end position="72"/>
    </location>
</feature>
<name>A0A3P6C5D7_BRACM</name>
<protein>
    <submittedName>
        <fullName evidence="2">Uncharacterized protein</fullName>
    </submittedName>
</protein>
<evidence type="ECO:0000256" key="1">
    <source>
        <dbReference type="SAM" id="MobiDB-lite"/>
    </source>
</evidence>